<dbReference type="GO" id="GO:0005634">
    <property type="term" value="C:nucleus"/>
    <property type="evidence" value="ECO:0007669"/>
    <property type="project" value="UniProtKB-SubCell"/>
</dbReference>
<dbReference type="RefSeq" id="XP_025374507.1">
    <property type="nucleotide sequence ID" value="XM_025524234.1"/>
</dbReference>
<dbReference type="PANTHER" id="PTHR31001:SF89">
    <property type="entry name" value="ZN(2)-C6 FUNGAL-TYPE DOMAIN-CONTAINING PROTEIN"/>
    <property type="match status" value="1"/>
</dbReference>
<dbReference type="InterPro" id="IPR050613">
    <property type="entry name" value="Sec_Metabolite_Reg"/>
</dbReference>
<feature type="region of interest" description="Disordered" evidence="3">
    <location>
        <begin position="1"/>
        <end position="34"/>
    </location>
</feature>
<comment type="subcellular location">
    <subcellularLocation>
        <location evidence="1">Nucleus</location>
    </subcellularLocation>
</comment>
<name>A0A316YDK5_9BASI</name>
<dbReference type="EMBL" id="KZ819640">
    <property type="protein sequence ID" value="PWN87309.1"/>
    <property type="molecule type" value="Genomic_DNA"/>
</dbReference>
<organism evidence="5 6">
    <name type="scientific">Acaromyces ingoldii</name>
    <dbReference type="NCBI Taxonomy" id="215250"/>
    <lineage>
        <taxon>Eukaryota</taxon>
        <taxon>Fungi</taxon>
        <taxon>Dikarya</taxon>
        <taxon>Basidiomycota</taxon>
        <taxon>Ustilaginomycotina</taxon>
        <taxon>Exobasidiomycetes</taxon>
        <taxon>Exobasidiales</taxon>
        <taxon>Cryptobasidiaceae</taxon>
        <taxon>Acaromyces</taxon>
    </lineage>
</organism>
<dbReference type="GeneID" id="37046150"/>
<protein>
    <recommendedName>
        <fullName evidence="4">Zn(2)-C6 fungal-type domain-containing protein</fullName>
    </recommendedName>
</protein>
<dbReference type="GO" id="GO:0008270">
    <property type="term" value="F:zinc ion binding"/>
    <property type="evidence" value="ECO:0007669"/>
    <property type="project" value="InterPro"/>
</dbReference>
<keyword evidence="2" id="KW-0539">Nucleus</keyword>
<dbReference type="SMART" id="SM00066">
    <property type="entry name" value="GAL4"/>
    <property type="match status" value="1"/>
</dbReference>
<evidence type="ECO:0000256" key="3">
    <source>
        <dbReference type="SAM" id="MobiDB-lite"/>
    </source>
</evidence>
<feature type="region of interest" description="Disordered" evidence="3">
    <location>
        <begin position="114"/>
        <end position="158"/>
    </location>
</feature>
<keyword evidence="6" id="KW-1185">Reference proteome</keyword>
<feature type="compositionally biased region" description="Low complexity" evidence="3">
    <location>
        <begin position="1"/>
        <end position="23"/>
    </location>
</feature>
<dbReference type="OrthoDB" id="3364175at2759"/>
<dbReference type="PANTHER" id="PTHR31001">
    <property type="entry name" value="UNCHARACTERIZED TRANSCRIPTIONAL REGULATORY PROTEIN"/>
    <property type="match status" value="1"/>
</dbReference>
<proteinExistence type="predicted"/>
<feature type="region of interest" description="Disordered" evidence="3">
    <location>
        <begin position="62"/>
        <end position="91"/>
    </location>
</feature>
<dbReference type="STRING" id="215250.A0A316YDK5"/>
<gene>
    <name evidence="5" type="ORF">FA10DRAFT_288756</name>
</gene>
<accession>A0A316YDK5</accession>
<dbReference type="InterPro" id="IPR001138">
    <property type="entry name" value="Zn2Cys6_DnaBD"/>
</dbReference>
<evidence type="ECO:0000256" key="2">
    <source>
        <dbReference type="ARBA" id="ARBA00023242"/>
    </source>
</evidence>
<evidence type="ECO:0000256" key="1">
    <source>
        <dbReference type="ARBA" id="ARBA00004123"/>
    </source>
</evidence>
<dbReference type="GO" id="GO:0000981">
    <property type="term" value="F:DNA-binding transcription factor activity, RNA polymerase II-specific"/>
    <property type="evidence" value="ECO:0007669"/>
    <property type="project" value="InterPro"/>
</dbReference>
<dbReference type="SUPFAM" id="SSF57701">
    <property type="entry name" value="Zn2/Cys6 DNA-binding domain"/>
    <property type="match status" value="1"/>
</dbReference>
<dbReference type="Pfam" id="PF00172">
    <property type="entry name" value="Zn_clus"/>
    <property type="match status" value="1"/>
</dbReference>
<reference evidence="5 6" key="1">
    <citation type="journal article" date="2018" name="Mol. Biol. Evol.">
        <title>Broad Genomic Sampling Reveals a Smut Pathogenic Ancestry of the Fungal Clade Ustilaginomycotina.</title>
        <authorList>
            <person name="Kijpornyongpan T."/>
            <person name="Mondo S.J."/>
            <person name="Barry K."/>
            <person name="Sandor L."/>
            <person name="Lee J."/>
            <person name="Lipzen A."/>
            <person name="Pangilinan J."/>
            <person name="LaButti K."/>
            <person name="Hainaut M."/>
            <person name="Henrissat B."/>
            <person name="Grigoriev I.V."/>
            <person name="Spatafora J.W."/>
            <person name="Aime M.C."/>
        </authorList>
    </citation>
    <scope>NUCLEOTIDE SEQUENCE [LARGE SCALE GENOMIC DNA]</scope>
    <source>
        <strain evidence="5 6">MCA 4198</strain>
    </source>
</reference>
<evidence type="ECO:0000313" key="6">
    <source>
        <dbReference type="Proteomes" id="UP000245768"/>
    </source>
</evidence>
<dbReference type="InterPro" id="IPR036864">
    <property type="entry name" value="Zn2-C6_fun-type_DNA-bd_sf"/>
</dbReference>
<evidence type="ECO:0000313" key="5">
    <source>
        <dbReference type="EMBL" id="PWN87309.1"/>
    </source>
</evidence>
<dbReference type="Proteomes" id="UP000245768">
    <property type="component" value="Unassembled WGS sequence"/>
</dbReference>
<sequence length="787" mass="85938">MQTTPSSTSDATSAAAQATSSPSRPARQTHRRKRAAFNCSNCRLRKVKCDRQRPVCGQCLRRDESDTCQSGQDRAAPAGLQHDGGSSISSNGHGLIATVLDELRRVNSRLAALESSSNRSLDLSSPPSLTTSSSRSLPVFSPPAPAPVPSLRAASNRHQEAAEALEDFGLGGEALFESAAHPADGWREWMMFQGVEEGLNSAPATPAATPTSIADVLERLPPKHIAMQLVTLYRIRVYFLVGHVVHLPTLRRKIEALYVKVATSQPQPAETGFLALLFALFSLTLTLLPRHQDEELWPDVQAYANAATVAEWHRTALCCLDAALSRRPAASAFSLSFTGDDSNLIAVPRGLDRWALRAIVLLDQSEADADVRLARLRAALTSATQARLGVAPAASPLELEMDRRLWWALVVKDWSGGMAPCAYMVHPALFDVPLPKDCNDEDLEQGGDPRPTGMHTEASFPIAMARLAWVMREHADRYHRVDRLALDRSPGLSLEDTAVLEREYRDFLARMPDFYKEAPHHGEATIRGSPVLTQAWLLIQAVLHRLLQLNRAKIGGYASARQLCVDLAVDILTLQRRIRRRCSVVDVLWLNLAQSFSAALILCLDMINANLCRSTSSVSGRDRETLLQLVEEALAASRFVVAVHGRMAVRMRRVLGVLVAEEQRTFARTAPCSPAEAEDAMRTIAAKAIAEVRAQPSRTVASRADERPLYGRMDAGAVDPNGVSLPAAAPSAALPAELSFALHHHLEGVNGSPDEEQANPAMPIMDEFWSWLLSQNLFESTPPPPAQ</sequence>
<feature type="domain" description="Zn(2)-C6 fungal-type" evidence="4">
    <location>
        <begin position="38"/>
        <end position="68"/>
    </location>
</feature>
<dbReference type="PROSITE" id="PS50048">
    <property type="entry name" value="ZN2_CY6_FUNGAL_2"/>
    <property type="match status" value="1"/>
</dbReference>
<dbReference type="CDD" id="cd00067">
    <property type="entry name" value="GAL4"/>
    <property type="match status" value="1"/>
</dbReference>
<dbReference type="Gene3D" id="4.10.240.10">
    <property type="entry name" value="Zn(2)-C6 fungal-type DNA-binding domain"/>
    <property type="match status" value="1"/>
</dbReference>
<dbReference type="InParanoid" id="A0A316YDK5"/>
<evidence type="ECO:0000259" key="4">
    <source>
        <dbReference type="PROSITE" id="PS50048"/>
    </source>
</evidence>
<dbReference type="CDD" id="cd12148">
    <property type="entry name" value="fungal_TF_MHR"/>
    <property type="match status" value="1"/>
</dbReference>
<feature type="compositionally biased region" description="Low complexity" evidence="3">
    <location>
        <begin position="115"/>
        <end position="139"/>
    </location>
</feature>
<dbReference type="AlphaFoldDB" id="A0A316YDK5"/>